<dbReference type="Proteomes" id="UP000050280">
    <property type="component" value="Unassembled WGS sequence"/>
</dbReference>
<dbReference type="InterPro" id="IPR007372">
    <property type="entry name" value="Lipid/polyisoprenoid-bd_YceI"/>
</dbReference>
<protein>
    <submittedName>
        <fullName evidence="2">YceI family protein</fullName>
    </submittedName>
</protein>
<dbReference type="EMBL" id="LDJX01000001">
    <property type="protein sequence ID" value="KPM33404.1"/>
    <property type="molecule type" value="Genomic_DNA"/>
</dbReference>
<keyword evidence="3" id="KW-1185">Reference proteome</keyword>
<dbReference type="PANTHER" id="PTHR34406">
    <property type="entry name" value="PROTEIN YCEI"/>
    <property type="match status" value="1"/>
</dbReference>
<dbReference type="STRING" id="1300341.I595_306"/>
<accession>A0A0N8H4H7</accession>
<dbReference type="RefSeq" id="WP_083467453.1">
    <property type="nucleotide sequence ID" value="NZ_LDJX01000001.1"/>
</dbReference>
<dbReference type="InterPro" id="IPR036761">
    <property type="entry name" value="TTHA0802/YceI-like_sf"/>
</dbReference>
<gene>
    <name evidence="2" type="ORF">I595_306</name>
</gene>
<organism evidence="2 3">
    <name type="scientific">Croceitalea dokdonensis DOKDO 023</name>
    <dbReference type="NCBI Taxonomy" id="1300341"/>
    <lineage>
        <taxon>Bacteria</taxon>
        <taxon>Pseudomonadati</taxon>
        <taxon>Bacteroidota</taxon>
        <taxon>Flavobacteriia</taxon>
        <taxon>Flavobacteriales</taxon>
        <taxon>Flavobacteriaceae</taxon>
        <taxon>Croceitalea</taxon>
    </lineage>
</organism>
<feature type="domain" description="Lipid/polyisoprenoid-binding YceI-like" evidence="1">
    <location>
        <begin position="27"/>
        <end position="174"/>
    </location>
</feature>
<dbReference type="OrthoDB" id="9811006at2"/>
<dbReference type="Pfam" id="PF04264">
    <property type="entry name" value="YceI"/>
    <property type="match status" value="1"/>
</dbReference>
<comment type="caution">
    <text evidence="2">The sequence shown here is derived from an EMBL/GenBank/DDBJ whole genome shotgun (WGS) entry which is preliminary data.</text>
</comment>
<dbReference type="SMART" id="SM00867">
    <property type="entry name" value="YceI"/>
    <property type="match status" value="1"/>
</dbReference>
<reference evidence="2 3" key="1">
    <citation type="submission" date="2015-09" db="EMBL/GenBank/DDBJ databases">
        <title>Genome sequence of the marine flavobacterium Croceitalea dokdonensis DOKDO 023 that contains proton- and sodium-pumping rhodopsins.</title>
        <authorList>
            <person name="Kwon S.-K."/>
            <person name="Lee H.K."/>
            <person name="Kwak M.-J."/>
            <person name="Kim J.F."/>
        </authorList>
    </citation>
    <scope>NUCLEOTIDE SEQUENCE [LARGE SCALE GENOMIC DNA]</scope>
    <source>
        <strain evidence="2 3">DOKDO 023</strain>
    </source>
</reference>
<name>A0A0N8H4H7_9FLAO</name>
<dbReference type="PANTHER" id="PTHR34406:SF1">
    <property type="entry name" value="PROTEIN YCEI"/>
    <property type="match status" value="1"/>
</dbReference>
<proteinExistence type="predicted"/>
<evidence type="ECO:0000313" key="2">
    <source>
        <dbReference type="EMBL" id="KPM33404.1"/>
    </source>
</evidence>
<evidence type="ECO:0000259" key="1">
    <source>
        <dbReference type="SMART" id="SM00867"/>
    </source>
</evidence>
<sequence>MDRLLHFTAKVVCIWFLLLGCTAIAQQTKIKNAEINFRFVSKDVAGTIGGFVSNSSINLNQIEASTIKGSVAVATLDTDNSFRDWHLKRGKYFNEDEHPRISFESTNVTAQGNTVVVNGQLSLKGKTAPLTITFTSSGFVWTGKASLYSSDYGISIKKQREDNLVEITFRFELQ</sequence>
<dbReference type="PROSITE" id="PS51257">
    <property type="entry name" value="PROKAR_LIPOPROTEIN"/>
    <property type="match status" value="1"/>
</dbReference>
<evidence type="ECO:0000313" key="3">
    <source>
        <dbReference type="Proteomes" id="UP000050280"/>
    </source>
</evidence>
<dbReference type="SUPFAM" id="SSF101874">
    <property type="entry name" value="YceI-like"/>
    <property type="match status" value="1"/>
</dbReference>
<dbReference type="Gene3D" id="2.40.128.110">
    <property type="entry name" value="Lipid/polyisoprenoid-binding, YceI-like"/>
    <property type="match status" value="1"/>
</dbReference>
<dbReference type="AlphaFoldDB" id="A0A0N8H4H7"/>